<dbReference type="PANTHER" id="PTHR43698:SF1">
    <property type="entry name" value="BLL4564 PROTEIN"/>
    <property type="match status" value="1"/>
</dbReference>
<feature type="domain" description="Cupin type-2" evidence="1">
    <location>
        <begin position="43"/>
        <end position="106"/>
    </location>
</feature>
<organism evidence="2 3">
    <name type="scientific">Flexistipes sinusarabici</name>
    <dbReference type="NCBI Taxonomy" id="2352"/>
    <lineage>
        <taxon>Bacteria</taxon>
        <taxon>Pseudomonadati</taxon>
        <taxon>Deferribacterota</taxon>
        <taxon>Deferribacteres</taxon>
        <taxon>Deferribacterales</taxon>
        <taxon>Flexistipitaceae</taxon>
        <taxon>Flexistipes</taxon>
    </lineage>
</organism>
<reference evidence="2 3" key="1">
    <citation type="journal article" date="2018" name="Nat. Biotechnol.">
        <title>A standardized bacterial taxonomy based on genome phylogeny substantially revises the tree of life.</title>
        <authorList>
            <person name="Parks D.H."/>
            <person name="Chuvochina M."/>
            <person name="Waite D.W."/>
            <person name="Rinke C."/>
            <person name="Skarshewski A."/>
            <person name="Chaumeil P.A."/>
            <person name="Hugenholtz P."/>
        </authorList>
    </citation>
    <scope>NUCLEOTIDE SEQUENCE [LARGE SCALE GENOMIC DNA]</scope>
    <source>
        <strain evidence="2">UBA8672</strain>
    </source>
</reference>
<dbReference type="InterPro" id="IPR011051">
    <property type="entry name" value="RmlC_Cupin_sf"/>
</dbReference>
<dbReference type="CDD" id="cd02233">
    <property type="entry name" value="cupin_HNL-like"/>
    <property type="match status" value="1"/>
</dbReference>
<dbReference type="Proteomes" id="UP000262325">
    <property type="component" value="Unassembled WGS sequence"/>
</dbReference>
<sequence>MKITKKAEQQPVQGPENLFTGEVRIDPLFLDAEEPSRVTAAKVTFQPGARTAWHSHPIGQNLVVVSGKGLVQRDGEEIKEIEPGDVVWFDAEEVHWHGAAPDSEMSHIAIQEEHEGKAADWYEKVTDEEYSKR</sequence>
<dbReference type="InterPro" id="IPR047263">
    <property type="entry name" value="HNL-like_cupin"/>
</dbReference>
<comment type="caution">
    <text evidence="2">The sequence shown here is derived from an EMBL/GenBank/DDBJ whole genome shotgun (WGS) entry which is preliminary data.</text>
</comment>
<proteinExistence type="predicted"/>
<accession>A0A3D5QBM3</accession>
<evidence type="ECO:0000313" key="3">
    <source>
        <dbReference type="Proteomes" id="UP000262325"/>
    </source>
</evidence>
<dbReference type="Gene3D" id="2.60.120.10">
    <property type="entry name" value="Jelly Rolls"/>
    <property type="match status" value="1"/>
</dbReference>
<dbReference type="Pfam" id="PF07883">
    <property type="entry name" value="Cupin_2"/>
    <property type="match status" value="1"/>
</dbReference>
<dbReference type="SUPFAM" id="SSF51182">
    <property type="entry name" value="RmlC-like cupins"/>
    <property type="match status" value="1"/>
</dbReference>
<evidence type="ECO:0000313" key="2">
    <source>
        <dbReference type="EMBL" id="HCW93236.1"/>
    </source>
</evidence>
<gene>
    <name evidence="2" type="ORF">DHM44_06115</name>
</gene>
<dbReference type="AlphaFoldDB" id="A0A3D5QBM3"/>
<evidence type="ECO:0000259" key="1">
    <source>
        <dbReference type="Pfam" id="PF07883"/>
    </source>
</evidence>
<dbReference type="InterPro" id="IPR014710">
    <property type="entry name" value="RmlC-like_jellyroll"/>
</dbReference>
<name>A0A3D5QBM3_FLESI</name>
<dbReference type="InterPro" id="IPR013096">
    <property type="entry name" value="Cupin_2"/>
</dbReference>
<dbReference type="PANTHER" id="PTHR43698">
    <property type="entry name" value="RIBD C-TERMINAL DOMAIN CONTAINING PROTEIN"/>
    <property type="match status" value="1"/>
</dbReference>
<protein>
    <submittedName>
        <fullName evidence="2">Cupin domain-containing protein</fullName>
    </submittedName>
</protein>
<dbReference type="EMBL" id="DPPF01000119">
    <property type="protein sequence ID" value="HCW93236.1"/>
    <property type="molecule type" value="Genomic_DNA"/>
</dbReference>